<dbReference type="PANTHER" id="PTHR34388">
    <property type="entry name" value="DNA POLYMERASE III SUBUNIT DELTA"/>
    <property type="match status" value="1"/>
</dbReference>
<dbReference type="InterPro" id="IPR008921">
    <property type="entry name" value="DNA_pol3_clamp-load_cplx_C"/>
</dbReference>
<comment type="caution">
    <text evidence="8">The sequence shown here is derived from an EMBL/GenBank/DDBJ whole genome shotgun (WGS) entry which is preliminary data.</text>
</comment>
<accession>A0ABW4NCV5</accession>
<dbReference type="InterPro" id="IPR005790">
    <property type="entry name" value="DNA_polIII_delta"/>
</dbReference>
<evidence type="ECO:0000256" key="7">
    <source>
        <dbReference type="ARBA" id="ARBA00049244"/>
    </source>
</evidence>
<proteinExistence type="inferred from homology"/>
<evidence type="ECO:0000256" key="3">
    <source>
        <dbReference type="ARBA" id="ARBA00022695"/>
    </source>
</evidence>
<keyword evidence="2 8" id="KW-0808">Transferase</keyword>
<evidence type="ECO:0000313" key="9">
    <source>
        <dbReference type="Proteomes" id="UP001597283"/>
    </source>
</evidence>
<evidence type="ECO:0000256" key="2">
    <source>
        <dbReference type="ARBA" id="ARBA00022679"/>
    </source>
</evidence>
<dbReference type="SUPFAM" id="SSF52540">
    <property type="entry name" value="P-loop containing nucleoside triphosphate hydrolases"/>
    <property type="match status" value="1"/>
</dbReference>
<keyword evidence="5" id="KW-0239">DNA-directed DNA polymerase</keyword>
<organism evidence="8 9">
    <name type="scientific">Sphingomonas floccifaciens</name>
    <dbReference type="NCBI Taxonomy" id="1844115"/>
    <lineage>
        <taxon>Bacteria</taxon>
        <taxon>Pseudomonadati</taxon>
        <taxon>Pseudomonadota</taxon>
        <taxon>Alphaproteobacteria</taxon>
        <taxon>Sphingomonadales</taxon>
        <taxon>Sphingomonadaceae</taxon>
        <taxon>Sphingomonas</taxon>
    </lineage>
</organism>
<evidence type="ECO:0000256" key="1">
    <source>
        <dbReference type="ARBA" id="ARBA00012417"/>
    </source>
</evidence>
<dbReference type="EMBL" id="JBHUFC010000003">
    <property type="protein sequence ID" value="MFD1787394.1"/>
    <property type="molecule type" value="Genomic_DNA"/>
</dbReference>
<keyword evidence="3 8" id="KW-0548">Nucleotidyltransferase</keyword>
<name>A0ABW4NCV5_9SPHN</name>
<dbReference type="InterPro" id="IPR027417">
    <property type="entry name" value="P-loop_NTPase"/>
</dbReference>
<evidence type="ECO:0000256" key="5">
    <source>
        <dbReference type="ARBA" id="ARBA00022932"/>
    </source>
</evidence>
<dbReference type="NCBIfam" id="TIGR01128">
    <property type="entry name" value="holA"/>
    <property type="match status" value="1"/>
</dbReference>
<dbReference type="PANTHER" id="PTHR34388:SF1">
    <property type="entry name" value="DNA POLYMERASE III SUBUNIT DELTA"/>
    <property type="match status" value="1"/>
</dbReference>
<comment type="similarity">
    <text evidence="6">Belongs to the DNA polymerase HolA subunit family.</text>
</comment>
<comment type="catalytic activity">
    <reaction evidence="7">
        <text>DNA(n) + a 2'-deoxyribonucleoside 5'-triphosphate = DNA(n+1) + diphosphate</text>
        <dbReference type="Rhea" id="RHEA:22508"/>
        <dbReference type="Rhea" id="RHEA-COMP:17339"/>
        <dbReference type="Rhea" id="RHEA-COMP:17340"/>
        <dbReference type="ChEBI" id="CHEBI:33019"/>
        <dbReference type="ChEBI" id="CHEBI:61560"/>
        <dbReference type="ChEBI" id="CHEBI:173112"/>
        <dbReference type="EC" id="2.7.7.7"/>
    </reaction>
</comment>
<keyword evidence="4" id="KW-0235">DNA replication</keyword>
<dbReference type="Proteomes" id="UP001597283">
    <property type="component" value="Unassembled WGS sequence"/>
</dbReference>
<protein>
    <recommendedName>
        <fullName evidence="1">DNA-directed DNA polymerase</fullName>
        <ecNumber evidence="1">2.7.7.7</ecNumber>
    </recommendedName>
</protein>
<keyword evidence="9" id="KW-1185">Reference proteome</keyword>
<dbReference type="GO" id="GO:0003887">
    <property type="term" value="F:DNA-directed DNA polymerase activity"/>
    <property type="evidence" value="ECO:0007669"/>
    <property type="project" value="UniProtKB-EC"/>
</dbReference>
<evidence type="ECO:0000256" key="4">
    <source>
        <dbReference type="ARBA" id="ARBA00022705"/>
    </source>
</evidence>
<dbReference type="RefSeq" id="WP_380939778.1">
    <property type="nucleotide sequence ID" value="NZ_JBHUFC010000003.1"/>
</dbReference>
<gene>
    <name evidence="8" type="primary">holA</name>
    <name evidence="8" type="ORF">ACFSC3_07400</name>
</gene>
<reference evidence="9" key="1">
    <citation type="journal article" date="2019" name="Int. J. Syst. Evol. Microbiol.">
        <title>The Global Catalogue of Microorganisms (GCM) 10K type strain sequencing project: providing services to taxonomists for standard genome sequencing and annotation.</title>
        <authorList>
            <consortium name="The Broad Institute Genomics Platform"/>
            <consortium name="The Broad Institute Genome Sequencing Center for Infectious Disease"/>
            <person name="Wu L."/>
            <person name="Ma J."/>
        </authorList>
    </citation>
    <scope>NUCLEOTIDE SEQUENCE [LARGE SCALE GENOMIC DNA]</scope>
    <source>
        <strain evidence="9">Q85</strain>
    </source>
</reference>
<evidence type="ECO:0000313" key="8">
    <source>
        <dbReference type="EMBL" id="MFD1787394.1"/>
    </source>
</evidence>
<evidence type="ECO:0000256" key="6">
    <source>
        <dbReference type="ARBA" id="ARBA00034754"/>
    </source>
</evidence>
<dbReference type="Gene3D" id="1.20.272.10">
    <property type="match status" value="1"/>
</dbReference>
<sequence length="340" mass="35263">MKATAAGMASAIDDAGKRGPNGPRLFLLHGPDEAGAMDYAARLGRAMGADAERVDLDGPTLKANPGRLADEAASISLFGGARYIRVTGMGEESVEAVELLLSAGSAGNPVVAIAPTAKATGKLVKAAVSNPAAMALACYPPEGVNAARLATSIAREHGVRLTGDTPAALFEASGGDRAVLTREIEKLALFLDAAPDRPRDAGEDVLAEIGAYIAESEMATAITAAIDGDAAVLGRELMGVDAAGMTIPMLRGLAKRLISLADMRGEVDRGESADMVVERHRVFWKERGATITALRRWSTPQIAAAVSRVRRAERGLLTGGNPAAVTALHDVLSIARARKR</sequence>
<dbReference type="SUPFAM" id="SSF48019">
    <property type="entry name" value="post-AAA+ oligomerization domain-like"/>
    <property type="match status" value="1"/>
</dbReference>
<dbReference type="EC" id="2.7.7.7" evidence="1"/>